<sequence>MFIYFFNFLLYTYYYFYLTKQNWWNWVVVEIVYRIVWGEFVYGVRLAKIVFCRNLMFLVELDNSPTHRNKFLNWCQYLFFKLISILNINQTEGINKLLIY</sequence>
<organism evidence="1">
    <name type="scientific">Cacopsylla melanoneura</name>
    <dbReference type="NCBI Taxonomy" id="428564"/>
    <lineage>
        <taxon>Eukaryota</taxon>
        <taxon>Metazoa</taxon>
        <taxon>Ecdysozoa</taxon>
        <taxon>Arthropoda</taxon>
        <taxon>Hexapoda</taxon>
        <taxon>Insecta</taxon>
        <taxon>Pterygota</taxon>
        <taxon>Neoptera</taxon>
        <taxon>Paraneoptera</taxon>
        <taxon>Hemiptera</taxon>
        <taxon>Sternorrhyncha</taxon>
        <taxon>Psylloidea</taxon>
        <taxon>Psyllidae</taxon>
        <taxon>Psyllinae</taxon>
        <taxon>Cacopsylla</taxon>
    </lineage>
</organism>
<proteinExistence type="predicted"/>
<dbReference type="AlphaFoldDB" id="A0A8D8WZM5"/>
<reference evidence="1" key="1">
    <citation type="submission" date="2021-05" db="EMBL/GenBank/DDBJ databases">
        <authorList>
            <person name="Alioto T."/>
            <person name="Alioto T."/>
            <person name="Gomez Garrido J."/>
        </authorList>
    </citation>
    <scope>NUCLEOTIDE SEQUENCE</scope>
</reference>
<dbReference type="EMBL" id="HBUF01239290">
    <property type="protein sequence ID" value="CAG6676280.1"/>
    <property type="molecule type" value="Transcribed_RNA"/>
</dbReference>
<evidence type="ECO:0000313" key="1">
    <source>
        <dbReference type="EMBL" id="CAG6676280.1"/>
    </source>
</evidence>
<accession>A0A8D8WZM5</accession>
<protein>
    <submittedName>
        <fullName evidence="1">Uncharacterized protein</fullName>
    </submittedName>
</protein>
<name>A0A8D8WZM5_9HEMI</name>